<keyword evidence="4" id="KW-1185">Reference proteome</keyword>
<sequence>MTTTNGSPGRALHRTDPIPDIDLVDPDPARTAALDQVFTDLRPEHPVFWHGRKSRPGFWAVIGHAGTVQVYRDAATFSATHGMTMDSLRPDQDPASGMMVEVTDPPEHRRLRRSVGAFFADGVVTGLTPAIDQYVRKLLTEVRDRGGTVDFAEAVAAKVPTHAAGLLLGLPLDDLEWITSRTSQVFLSGQDAGTSDDLRAAAEQANGELLGYFAKLLRRGRRGDGGDSLVHRLAVGTADRDGLTTGEAVLNALNLAIGGTTTTRSALTNLTHGLTRFPQVFQALRDEPSAVPTAVEEAVRWANPVRHLARVATRDVELAGRRIRAGDPVLVWPRSANRDETVFARPHHFDIHRRPNPHIGFAAGPHSCPGTGLARVQLRAVLGHMLEIFTGVEPAGPAELLRSNFLHGYAHLPVRFTPAS</sequence>
<evidence type="ECO:0000313" key="4">
    <source>
        <dbReference type="Proteomes" id="UP001596137"/>
    </source>
</evidence>
<dbReference type="SUPFAM" id="SSF48264">
    <property type="entry name" value="Cytochrome P450"/>
    <property type="match status" value="1"/>
</dbReference>
<reference evidence="4" key="1">
    <citation type="journal article" date="2019" name="Int. J. Syst. Evol. Microbiol.">
        <title>The Global Catalogue of Microorganisms (GCM) 10K type strain sequencing project: providing services to taxonomists for standard genome sequencing and annotation.</title>
        <authorList>
            <consortium name="The Broad Institute Genomics Platform"/>
            <consortium name="The Broad Institute Genome Sequencing Center for Infectious Disease"/>
            <person name="Wu L."/>
            <person name="Ma J."/>
        </authorList>
    </citation>
    <scope>NUCLEOTIDE SEQUENCE [LARGE SCALE GENOMIC DNA]</scope>
    <source>
        <strain evidence="4">JCM 30346</strain>
    </source>
</reference>
<protein>
    <submittedName>
        <fullName evidence="3">Cytochrome P450</fullName>
    </submittedName>
</protein>
<dbReference type="PANTHER" id="PTHR46696">
    <property type="entry name" value="P450, PUTATIVE (EUROFUNG)-RELATED"/>
    <property type="match status" value="1"/>
</dbReference>
<dbReference type="EMBL" id="JBHSRF010000031">
    <property type="protein sequence ID" value="MFC6083638.1"/>
    <property type="molecule type" value="Genomic_DNA"/>
</dbReference>
<feature type="region of interest" description="Disordered" evidence="2">
    <location>
        <begin position="1"/>
        <end position="21"/>
    </location>
</feature>
<dbReference type="InterPro" id="IPR002397">
    <property type="entry name" value="Cyt_P450_B"/>
</dbReference>
<dbReference type="InterPro" id="IPR036396">
    <property type="entry name" value="Cyt_P450_sf"/>
</dbReference>
<comment type="caution">
    <text evidence="3">The sequence shown here is derived from an EMBL/GenBank/DDBJ whole genome shotgun (WGS) entry which is preliminary data.</text>
</comment>
<gene>
    <name evidence="3" type="ORF">ACFP1K_20890</name>
</gene>
<dbReference type="Pfam" id="PF00067">
    <property type="entry name" value="p450"/>
    <property type="match status" value="1"/>
</dbReference>
<proteinExistence type="inferred from homology"/>
<evidence type="ECO:0000313" key="3">
    <source>
        <dbReference type="EMBL" id="MFC6083638.1"/>
    </source>
</evidence>
<accession>A0ABW1NJX4</accession>
<dbReference type="Proteomes" id="UP001596137">
    <property type="component" value="Unassembled WGS sequence"/>
</dbReference>
<dbReference type="PANTHER" id="PTHR46696:SF4">
    <property type="entry name" value="BIOTIN BIOSYNTHESIS CYTOCHROME P450"/>
    <property type="match status" value="1"/>
</dbReference>
<organism evidence="3 4">
    <name type="scientific">Sphaerisporangium aureirubrum</name>
    <dbReference type="NCBI Taxonomy" id="1544736"/>
    <lineage>
        <taxon>Bacteria</taxon>
        <taxon>Bacillati</taxon>
        <taxon>Actinomycetota</taxon>
        <taxon>Actinomycetes</taxon>
        <taxon>Streptosporangiales</taxon>
        <taxon>Streptosporangiaceae</taxon>
        <taxon>Sphaerisporangium</taxon>
    </lineage>
</organism>
<dbReference type="InterPro" id="IPR001128">
    <property type="entry name" value="Cyt_P450"/>
</dbReference>
<dbReference type="Gene3D" id="1.10.630.10">
    <property type="entry name" value="Cytochrome P450"/>
    <property type="match status" value="1"/>
</dbReference>
<dbReference type="PRINTS" id="PR00359">
    <property type="entry name" value="BP450"/>
</dbReference>
<evidence type="ECO:0000256" key="2">
    <source>
        <dbReference type="SAM" id="MobiDB-lite"/>
    </source>
</evidence>
<comment type="similarity">
    <text evidence="1">Belongs to the cytochrome P450 family.</text>
</comment>
<name>A0ABW1NJX4_9ACTN</name>
<evidence type="ECO:0000256" key="1">
    <source>
        <dbReference type="ARBA" id="ARBA00010617"/>
    </source>
</evidence>
<dbReference type="RefSeq" id="WP_380755837.1">
    <property type="nucleotide sequence ID" value="NZ_JBHSRF010000031.1"/>
</dbReference>